<keyword evidence="2" id="KW-1185">Reference proteome</keyword>
<comment type="caution">
    <text evidence="1">The sequence shown here is derived from an EMBL/GenBank/DDBJ whole genome shotgun (WGS) entry which is preliminary data.</text>
</comment>
<evidence type="ECO:0000313" key="1">
    <source>
        <dbReference type="EMBL" id="TKW54513.1"/>
    </source>
</evidence>
<dbReference type="Proteomes" id="UP000310108">
    <property type="component" value="Unassembled WGS sequence"/>
</dbReference>
<reference evidence="1 2" key="1">
    <citation type="journal article" date="2019" name="PLoS ONE">
        <title>Comparative genome analysis indicates high evolutionary potential of pathogenicity genes in Colletotrichum tanaceti.</title>
        <authorList>
            <person name="Lelwala R.V."/>
            <person name="Korhonen P.K."/>
            <person name="Young N.D."/>
            <person name="Scott J.B."/>
            <person name="Ades P.A."/>
            <person name="Gasser R.B."/>
            <person name="Taylor P.W.J."/>
        </authorList>
    </citation>
    <scope>NUCLEOTIDE SEQUENCE [LARGE SCALE GENOMIC DNA]</scope>
    <source>
        <strain evidence="1">BRIP57314</strain>
    </source>
</reference>
<dbReference type="AlphaFoldDB" id="A0A4U6XG97"/>
<dbReference type="EMBL" id="PJEX01000134">
    <property type="protein sequence ID" value="TKW54513.1"/>
    <property type="molecule type" value="Genomic_DNA"/>
</dbReference>
<name>A0A4U6XG97_9PEZI</name>
<evidence type="ECO:0000313" key="2">
    <source>
        <dbReference type="Proteomes" id="UP000310108"/>
    </source>
</evidence>
<proteinExistence type="predicted"/>
<organism evidence="1 2">
    <name type="scientific">Colletotrichum tanaceti</name>
    <dbReference type="NCBI Taxonomy" id="1306861"/>
    <lineage>
        <taxon>Eukaryota</taxon>
        <taxon>Fungi</taxon>
        <taxon>Dikarya</taxon>
        <taxon>Ascomycota</taxon>
        <taxon>Pezizomycotina</taxon>
        <taxon>Sordariomycetes</taxon>
        <taxon>Hypocreomycetidae</taxon>
        <taxon>Glomerellales</taxon>
        <taxon>Glomerellaceae</taxon>
        <taxon>Colletotrichum</taxon>
        <taxon>Colletotrichum destructivum species complex</taxon>
    </lineage>
</organism>
<protein>
    <submittedName>
        <fullName evidence="1">Uncharacterized protein</fullName>
    </submittedName>
</protein>
<accession>A0A4U6XG97</accession>
<sequence length="62" mass="6677">MVFDPDEVEAVNAKAPLELVSALVPNLPPVGGSYHQHSSHAGRTCHSQRAVVIAMVSIRETR</sequence>
<gene>
    <name evidence="1" type="ORF">CTA1_9837</name>
</gene>